<reference evidence="2" key="1">
    <citation type="submission" date="2021-01" db="EMBL/GenBank/DDBJ databases">
        <authorList>
            <person name="Corre E."/>
            <person name="Pelletier E."/>
            <person name="Niang G."/>
            <person name="Scheremetjew M."/>
            <person name="Finn R."/>
            <person name="Kale V."/>
            <person name="Holt S."/>
            <person name="Cochrane G."/>
            <person name="Meng A."/>
            <person name="Brown T."/>
            <person name="Cohen L."/>
        </authorList>
    </citation>
    <scope>NUCLEOTIDE SEQUENCE</scope>
    <source>
        <strain evidence="2">NY070348D</strain>
    </source>
</reference>
<evidence type="ECO:0000256" key="1">
    <source>
        <dbReference type="SAM" id="MobiDB-lite"/>
    </source>
</evidence>
<proteinExistence type="predicted"/>
<feature type="region of interest" description="Disordered" evidence="1">
    <location>
        <begin position="1"/>
        <end position="71"/>
    </location>
</feature>
<gene>
    <name evidence="2" type="ORF">QSP1433_LOCUS1519</name>
</gene>
<sequence>MKVKVKGGGKRGNGGGKKKGNKSVKPSDDASLPPEERLIQLEASLQSLNESLEKERKKPGKKDKVGKEEESLKSEIKEKTKLCAELKKQIAINESGVRQLISEELVQLVVGFDSEVAGIKEFRIQLRNAWTSLDDQERASLRFTPIKMFAGCVNKAKTFNLAHASALAGDLSILEWMERIGLYEQLFVGDDGLANSPLHVCCLMLNVVEHGSCEFQRYEHAAERIINEIPFETMVAENDDGETALALAAESGSLAVCQSICSKNVYAFNDQVLYIAASNGYVDVVQWGLEYMRDNLAEDYDTWGHVQQTLPHVTVESTGRGEIDFSVYQQLMEIYTAFGLDINAPGRHSRTCLHVAAMEQNVDPLCIDLFARGARPQVYDVYGKSPIDYITRMEKDALREVFQFYYSQALCI</sequence>
<dbReference type="PANTHER" id="PTHR24198:SF194">
    <property type="entry name" value="INVERSIN-A"/>
    <property type="match status" value="1"/>
</dbReference>
<evidence type="ECO:0008006" key="3">
    <source>
        <dbReference type="Google" id="ProtNLM"/>
    </source>
</evidence>
<organism evidence="2">
    <name type="scientific">Mucochytrium quahogii</name>
    <dbReference type="NCBI Taxonomy" id="96639"/>
    <lineage>
        <taxon>Eukaryota</taxon>
        <taxon>Sar</taxon>
        <taxon>Stramenopiles</taxon>
        <taxon>Bigyra</taxon>
        <taxon>Labyrinthulomycetes</taxon>
        <taxon>Thraustochytrida</taxon>
        <taxon>Thraustochytriidae</taxon>
        <taxon>Mucochytrium</taxon>
    </lineage>
</organism>
<name>A0A7S2RAW3_9STRA</name>
<dbReference type="AlphaFoldDB" id="A0A7S2RAW3"/>
<dbReference type="EMBL" id="HBHK01002585">
    <property type="protein sequence ID" value="CAD9665883.1"/>
    <property type="molecule type" value="Transcribed_RNA"/>
</dbReference>
<dbReference type="SUPFAM" id="SSF48403">
    <property type="entry name" value="Ankyrin repeat"/>
    <property type="match status" value="1"/>
</dbReference>
<protein>
    <recommendedName>
        <fullName evidence="3">Ankyrin repeat protein</fullName>
    </recommendedName>
</protein>
<feature type="compositionally biased region" description="Basic and acidic residues" evidence="1">
    <location>
        <begin position="51"/>
        <end position="71"/>
    </location>
</feature>
<dbReference type="PANTHER" id="PTHR24198">
    <property type="entry name" value="ANKYRIN REPEAT AND PROTEIN KINASE DOMAIN-CONTAINING PROTEIN"/>
    <property type="match status" value="1"/>
</dbReference>
<dbReference type="Gene3D" id="1.25.40.20">
    <property type="entry name" value="Ankyrin repeat-containing domain"/>
    <property type="match status" value="1"/>
</dbReference>
<evidence type="ECO:0000313" key="2">
    <source>
        <dbReference type="EMBL" id="CAD9665883.1"/>
    </source>
</evidence>
<accession>A0A7S2RAW3</accession>
<dbReference type="InterPro" id="IPR036770">
    <property type="entry name" value="Ankyrin_rpt-contain_sf"/>
</dbReference>